<dbReference type="InterPro" id="IPR001296">
    <property type="entry name" value="Glyco_trans_1"/>
</dbReference>
<dbReference type="Gene3D" id="3.40.50.2000">
    <property type="entry name" value="Glycogen Phosphorylase B"/>
    <property type="match status" value="2"/>
</dbReference>
<evidence type="ECO:0000256" key="2">
    <source>
        <dbReference type="ARBA" id="ARBA00022679"/>
    </source>
</evidence>
<dbReference type="PANTHER" id="PTHR45947">
    <property type="entry name" value="SULFOQUINOVOSYL TRANSFERASE SQD2"/>
    <property type="match status" value="1"/>
</dbReference>
<evidence type="ECO:0000259" key="3">
    <source>
        <dbReference type="Pfam" id="PF00534"/>
    </source>
</evidence>
<evidence type="ECO:0000313" key="6">
    <source>
        <dbReference type="Proteomes" id="UP001597018"/>
    </source>
</evidence>
<reference evidence="6" key="1">
    <citation type="journal article" date="2019" name="Int. J. Syst. Evol. Microbiol.">
        <title>The Global Catalogue of Microorganisms (GCM) 10K type strain sequencing project: providing services to taxonomists for standard genome sequencing and annotation.</title>
        <authorList>
            <consortium name="The Broad Institute Genomics Platform"/>
            <consortium name="The Broad Institute Genome Sequencing Center for Infectious Disease"/>
            <person name="Wu L."/>
            <person name="Ma J."/>
        </authorList>
    </citation>
    <scope>NUCLEOTIDE SEQUENCE [LARGE SCALE GENOMIC DNA]</scope>
    <source>
        <strain evidence="6">CCUG 56401</strain>
    </source>
</reference>
<comment type="caution">
    <text evidence="5">The sequence shown here is derived from an EMBL/GenBank/DDBJ whole genome shotgun (WGS) entry which is preliminary data.</text>
</comment>
<gene>
    <name evidence="5" type="ORF">ACFQ16_25885</name>
</gene>
<dbReference type="SUPFAM" id="SSF53756">
    <property type="entry name" value="UDP-Glycosyltransferase/glycogen phosphorylase"/>
    <property type="match status" value="1"/>
</dbReference>
<dbReference type="Proteomes" id="UP001597018">
    <property type="component" value="Unassembled WGS sequence"/>
</dbReference>
<sequence>MAFLLAAYTPDAPAGMERATAALAAGLRKLGHRAVIITAARQPRPDPDVIELRTLAPPFPCDDDTLRDAIDTAGGRLHQEIATVFDTIGVDIAVYVDALWGLGRVAIQHRARSVLAVHVVGHDQDLGVALASVEHVIAPSRVVLDQAGQRGYDTEDWSIVPNAPLHEHPPPDTGVRDAMRAHAPIRVLGRLGAEKNIAALLDGARLLQRPAEVIVADAGFESAPGAQAAERARCAYAAAHSPLVHVRYDGLPWKQVPPWLAEAAAVIVPSTRESFGLVALEAMSVGTPVVAYGVDNLPNLVGTGPEAGGVLVPRSHGEHALWQAAESVLSDRVHYRDLSRAAYYRSRDFRPTTVAELCLKAVR</sequence>
<evidence type="ECO:0000259" key="4">
    <source>
        <dbReference type="Pfam" id="PF13439"/>
    </source>
</evidence>
<dbReference type="EMBL" id="JBHTIW010000030">
    <property type="protein sequence ID" value="MFD0923190.1"/>
    <property type="molecule type" value="Genomic_DNA"/>
</dbReference>
<dbReference type="Pfam" id="PF00534">
    <property type="entry name" value="Glycos_transf_1"/>
    <property type="match status" value="1"/>
</dbReference>
<keyword evidence="2 5" id="KW-0808">Transferase</keyword>
<name>A0ABW3G107_9PSEU</name>
<keyword evidence="1 5" id="KW-0328">Glycosyltransferase</keyword>
<dbReference type="EC" id="2.4.-.-" evidence="5"/>
<feature type="domain" description="Glycosyltransferase subfamily 4-like N-terminal" evidence="4">
    <location>
        <begin position="15"/>
        <end position="162"/>
    </location>
</feature>
<dbReference type="Pfam" id="PF13439">
    <property type="entry name" value="Glyco_transf_4"/>
    <property type="match status" value="1"/>
</dbReference>
<dbReference type="CDD" id="cd03801">
    <property type="entry name" value="GT4_PimA-like"/>
    <property type="match status" value="1"/>
</dbReference>
<dbReference type="PANTHER" id="PTHR45947:SF13">
    <property type="entry name" value="TRANSFERASE"/>
    <property type="match status" value="1"/>
</dbReference>
<dbReference type="GO" id="GO:0016757">
    <property type="term" value="F:glycosyltransferase activity"/>
    <property type="evidence" value="ECO:0007669"/>
    <property type="project" value="UniProtKB-KW"/>
</dbReference>
<keyword evidence="6" id="KW-1185">Reference proteome</keyword>
<evidence type="ECO:0000313" key="5">
    <source>
        <dbReference type="EMBL" id="MFD0923190.1"/>
    </source>
</evidence>
<protein>
    <submittedName>
        <fullName evidence="5">Glycosyltransferase family 4 protein</fullName>
        <ecNumber evidence="5">2.4.-.-</ecNumber>
    </submittedName>
</protein>
<accession>A0ABW3G107</accession>
<feature type="domain" description="Glycosyl transferase family 1" evidence="3">
    <location>
        <begin position="187"/>
        <end position="343"/>
    </location>
</feature>
<organism evidence="5 6">
    <name type="scientific">Saccharopolyspora rosea</name>
    <dbReference type="NCBI Taxonomy" id="524884"/>
    <lineage>
        <taxon>Bacteria</taxon>
        <taxon>Bacillati</taxon>
        <taxon>Actinomycetota</taxon>
        <taxon>Actinomycetes</taxon>
        <taxon>Pseudonocardiales</taxon>
        <taxon>Pseudonocardiaceae</taxon>
        <taxon>Saccharopolyspora</taxon>
    </lineage>
</organism>
<dbReference type="InterPro" id="IPR028098">
    <property type="entry name" value="Glyco_trans_4-like_N"/>
</dbReference>
<dbReference type="InterPro" id="IPR050194">
    <property type="entry name" value="Glycosyltransferase_grp1"/>
</dbReference>
<dbReference type="RefSeq" id="WP_345601313.1">
    <property type="nucleotide sequence ID" value="NZ_BAABLT010000032.1"/>
</dbReference>
<evidence type="ECO:0000256" key="1">
    <source>
        <dbReference type="ARBA" id="ARBA00022676"/>
    </source>
</evidence>
<proteinExistence type="predicted"/>